<dbReference type="EMBL" id="JANJQO010000244">
    <property type="protein sequence ID" value="KAJ2979888.1"/>
    <property type="molecule type" value="Genomic_DNA"/>
</dbReference>
<organism evidence="1 2">
    <name type="scientific">Zarea fungicola</name>
    <dbReference type="NCBI Taxonomy" id="93591"/>
    <lineage>
        <taxon>Eukaryota</taxon>
        <taxon>Fungi</taxon>
        <taxon>Dikarya</taxon>
        <taxon>Ascomycota</taxon>
        <taxon>Pezizomycotina</taxon>
        <taxon>Sordariomycetes</taxon>
        <taxon>Hypocreomycetidae</taxon>
        <taxon>Hypocreales</taxon>
        <taxon>Cordycipitaceae</taxon>
        <taxon>Zarea</taxon>
    </lineage>
</organism>
<proteinExistence type="predicted"/>
<comment type="caution">
    <text evidence="1">The sequence shown here is derived from an EMBL/GenBank/DDBJ whole genome shotgun (WGS) entry which is preliminary data.</text>
</comment>
<accession>A0ACC1NLE2</accession>
<evidence type="ECO:0000313" key="1">
    <source>
        <dbReference type="EMBL" id="KAJ2979888.1"/>
    </source>
</evidence>
<name>A0ACC1NLE2_9HYPO</name>
<gene>
    <name evidence="1" type="ORF">NQ176_g2977</name>
</gene>
<evidence type="ECO:0000313" key="2">
    <source>
        <dbReference type="Proteomes" id="UP001143910"/>
    </source>
</evidence>
<keyword evidence="2" id="KW-1185">Reference proteome</keyword>
<dbReference type="Proteomes" id="UP001143910">
    <property type="component" value="Unassembled WGS sequence"/>
</dbReference>
<protein>
    <submittedName>
        <fullName evidence="1">Uncharacterized protein</fullName>
    </submittedName>
</protein>
<sequence>MSTPAFDPRLFDTDSDRAEDLAYKNILNGVITLATSPSQAASQLDEWVTTETELKQKQLQGRELTEEEKDGIYLVAPNSSRLVGMILESIARVSSAYPPGHDVQNALVALIQALSDIPKHQVLDLRYDDEHQPILNMTRELWPFKTGSTEVLAYSFRREADDLAYPFSEVETLGSETQIRWRNLQAFIARLTRLELIDCSAVSALLYILPSAITYPNLTERKVGGPHRIAADLTAASHWLVDDDSCQWVKGRCEQDDHKVWNMRNWNSWRAQMEFIAVDERFSEEARALAALLKAKME</sequence>
<reference evidence="1" key="1">
    <citation type="submission" date="2022-08" db="EMBL/GenBank/DDBJ databases">
        <title>Genome Sequence of Lecanicillium fungicola.</title>
        <authorList>
            <person name="Buettner E."/>
        </authorList>
    </citation>
    <scope>NUCLEOTIDE SEQUENCE</scope>
    <source>
        <strain evidence="1">Babe33</strain>
    </source>
</reference>